<dbReference type="GO" id="GO:0005634">
    <property type="term" value="C:nucleus"/>
    <property type="evidence" value="ECO:0007669"/>
    <property type="project" value="UniProtKB-SubCell"/>
</dbReference>
<dbReference type="InterPro" id="IPR001357">
    <property type="entry name" value="BRCT_dom"/>
</dbReference>
<evidence type="ECO:0000256" key="4">
    <source>
        <dbReference type="ARBA" id="ARBA00023204"/>
    </source>
</evidence>
<feature type="region of interest" description="Disordered" evidence="6">
    <location>
        <begin position="336"/>
        <end position="359"/>
    </location>
</feature>
<dbReference type="InterPro" id="IPR036420">
    <property type="entry name" value="BRCT_dom_sf"/>
</dbReference>
<feature type="domain" description="BRCT" evidence="7">
    <location>
        <begin position="76"/>
        <end position="164"/>
    </location>
</feature>
<evidence type="ECO:0000256" key="2">
    <source>
        <dbReference type="ARBA" id="ARBA00022737"/>
    </source>
</evidence>
<keyword evidence="2" id="KW-0677">Repeat</keyword>
<dbReference type="InterPro" id="IPR045080">
    <property type="entry name" value="BRCT_XRCC1_rpt1"/>
</dbReference>
<evidence type="ECO:0000256" key="3">
    <source>
        <dbReference type="ARBA" id="ARBA00022763"/>
    </source>
</evidence>
<dbReference type="PANTHER" id="PTHR11370:SF5">
    <property type="entry name" value="DNA REPAIR PROTEIN XRCC1"/>
    <property type="match status" value="1"/>
</dbReference>
<dbReference type="Gene3D" id="3.40.50.10190">
    <property type="entry name" value="BRCT domain"/>
    <property type="match status" value="1"/>
</dbReference>
<organism evidence="8 9">
    <name type="scientific">Rhododendron griersonianum</name>
    <dbReference type="NCBI Taxonomy" id="479676"/>
    <lineage>
        <taxon>Eukaryota</taxon>
        <taxon>Viridiplantae</taxon>
        <taxon>Streptophyta</taxon>
        <taxon>Embryophyta</taxon>
        <taxon>Tracheophyta</taxon>
        <taxon>Spermatophyta</taxon>
        <taxon>Magnoliopsida</taxon>
        <taxon>eudicotyledons</taxon>
        <taxon>Gunneridae</taxon>
        <taxon>Pentapetalae</taxon>
        <taxon>asterids</taxon>
        <taxon>Ericales</taxon>
        <taxon>Ericaceae</taxon>
        <taxon>Ericoideae</taxon>
        <taxon>Rhodoreae</taxon>
        <taxon>Rhododendron</taxon>
    </lineage>
</organism>
<dbReference type="GO" id="GO:0006303">
    <property type="term" value="P:double-strand break repair via nonhomologous end joining"/>
    <property type="evidence" value="ECO:0007669"/>
    <property type="project" value="InterPro"/>
</dbReference>
<evidence type="ECO:0000256" key="6">
    <source>
        <dbReference type="SAM" id="MobiDB-lite"/>
    </source>
</evidence>
<dbReference type="SMART" id="SM00292">
    <property type="entry name" value="BRCT"/>
    <property type="match status" value="1"/>
</dbReference>
<evidence type="ECO:0000313" key="9">
    <source>
        <dbReference type="Proteomes" id="UP000823749"/>
    </source>
</evidence>
<dbReference type="Proteomes" id="UP000823749">
    <property type="component" value="Chromosome 8"/>
</dbReference>
<dbReference type="SUPFAM" id="SSF52113">
    <property type="entry name" value="BRCT domain"/>
    <property type="match status" value="1"/>
</dbReference>
<evidence type="ECO:0000313" key="8">
    <source>
        <dbReference type="EMBL" id="KAG5537626.1"/>
    </source>
</evidence>
<feature type="compositionally biased region" description="Basic and acidic residues" evidence="6">
    <location>
        <begin position="27"/>
        <end position="65"/>
    </location>
</feature>
<dbReference type="AlphaFoldDB" id="A0AAV6J976"/>
<dbReference type="PROSITE" id="PS50172">
    <property type="entry name" value="BRCT"/>
    <property type="match status" value="1"/>
</dbReference>
<dbReference type="CDD" id="cd17725">
    <property type="entry name" value="BRCT_XRCC1_rpt1"/>
    <property type="match status" value="1"/>
</dbReference>
<evidence type="ECO:0000256" key="5">
    <source>
        <dbReference type="ARBA" id="ARBA00023242"/>
    </source>
</evidence>
<dbReference type="Pfam" id="PF00533">
    <property type="entry name" value="BRCT"/>
    <property type="match status" value="1"/>
</dbReference>
<proteinExistence type="predicted"/>
<dbReference type="EMBL" id="JACTNZ010000008">
    <property type="protein sequence ID" value="KAG5537626.1"/>
    <property type="molecule type" value="Genomic_DNA"/>
</dbReference>
<feature type="compositionally biased region" description="Basic and acidic residues" evidence="6">
    <location>
        <begin position="336"/>
        <end position="349"/>
    </location>
</feature>
<dbReference type="PANTHER" id="PTHR11370">
    <property type="entry name" value="DNA-REPAIR PROTEIN XRCC1"/>
    <property type="match status" value="1"/>
</dbReference>
<gene>
    <name evidence="8" type="ORF">RHGRI_024915</name>
</gene>
<comment type="caution">
    <text evidence="8">The sequence shown here is derived from an EMBL/GenBank/DDBJ whole genome shotgun (WGS) entry which is preliminary data.</text>
</comment>
<dbReference type="GO" id="GO:0003684">
    <property type="term" value="F:damaged DNA binding"/>
    <property type="evidence" value="ECO:0007669"/>
    <property type="project" value="InterPro"/>
</dbReference>
<dbReference type="GO" id="GO:0006284">
    <property type="term" value="P:base-excision repair"/>
    <property type="evidence" value="ECO:0007669"/>
    <property type="project" value="InterPro"/>
</dbReference>
<sequence>MTDPRASLHNGANTKAGRSLPSWISARESETKSHGKKAADEENDGTKTSKQAKESSPSKKPESSKKSSPSSSGPTNFSKLLEGVVFVLSGFVNPERSTLRSQALEMGAEYQQDWNSNCTLLVCAFANTPKFRQVEADCGTIVSKEWISECYNQRKLVDIEIYLMHAGKPWRKQNISNKSSQVADLESSLSRKSLTQIDRRSHAASPKVKQSGASNPAKECFSPSKVKKWAIDDLNKTVSWLESQEEKPEASEIKNIAAEGILTCLQDAIDSLKENQDVQQMTEQWNFIPRVVEELAKFGSTTNGSALLSKEELCREAMTCKKIYEVEFRKLDEDALADKKRPRTDEAKKGCKGRTGAFTGDEAAYDSDETIEMTEEDVELAYNAVASKLKR</sequence>
<dbReference type="GO" id="GO:0000012">
    <property type="term" value="P:single strand break repair"/>
    <property type="evidence" value="ECO:0007669"/>
    <property type="project" value="InterPro"/>
</dbReference>
<name>A0AAV6J976_9ERIC</name>
<accession>A0AAV6J976</accession>
<keyword evidence="9" id="KW-1185">Reference proteome</keyword>
<keyword evidence="3" id="KW-0227">DNA damage</keyword>
<dbReference type="FunFam" id="3.40.50.10190:FF:000008">
    <property type="entry name" value="X-ray repair cross complementing 1"/>
    <property type="match status" value="1"/>
</dbReference>
<comment type="subcellular location">
    <subcellularLocation>
        <location evidence="1">Nucleus</location>
    </subcellularLocation>
</comment>
<feature type="region of interest" description="Disordered" evidence="6">
    <location>
        <begin position="196"/>
        <end position="219"/>
    </location>
</feature>
<protein>
    <recommendedName>
        <fullName evidence="7">BRCT domain-containing protein</fullName>
    </recommendedName>
</protein>
<keyword evidence="4" id="KW-0234">DNA repair</keyword>
<feature type="region of interest" description="Disordered" evidence="6">
    <location>
        <begin position="1"/>
        <end position="75"/>
    </location>
</feature>
<evidence type="ECO:0000259" key="7">
    <source>
        <dbReference type="PROSITE" id="PS50172"/>
    </source>
</evidence>
<evidence type="ECO:0000256" key="1">
    <source>
        <dbReference type="ARBA" id="ARBA00004123"/>
    </source>
</evidence>
<reference evidence="8" key="1">
    <citation type="submission" date="2020-08" db="EMBL/GenBank/DDBJ databases">
        <title>Plant Genome Project.</title>
        <authorList>
            <person name="Zhang R.-G."/>
        </authorList>
    </citation>
    <scope>NUCLEOTIDE SEQUENCE</scope>
    <source>
        <strain evidence="8">WSP0</strain>
        <tissue evidence="8">Leaf</tissue>
    </source>
</reference>
<keyword evidence="5" id="KW-0539">Nucleus</keyword>